<keyword evidence="2 5" id="KW-0812">Transmembrane</keyword>
<dbReference type="InterPro" id="IPR052165">
    <property type="entry name" value="Membrane_assoc_protease"/>
</dbReference>
<evidence type="ECO:0000259" key="7">
    <source>
        <dbReference type="Pfam" id="PF24961"/>
    </source>
</evidence>
<keyword evidence="4 5" id="KW-0472">Membrane</keyword>
<feature type="transmembrane region" description="Helical" evidence="5">
    <location>
        <begin position="108"/>
        <end position="129"/>
    </location>
</feature>
<dbReference type="InterPro" id="IPR012340">
    <property type="entry name" value="NA-bd_OB-fold"/>
</dbReference>
<name>A0A0F8WPF3_9ZZZZ</name>
<evidence type="ECO:0000256" key="5">
    <source>
        <dbReference type="SAM" id="Phobius"/>
    </source>
</evidence>
<dbReference type="SUPFAM" id="SSF141322">
    <property type="entry name" value="NfeD domain-like"/>
    <property type="match status" value="1"/>
</dbReference>
<evidence type="ECO:0000256" key="2">
    <source>
        <dbReference type="ARBA" id="ARBA00022692"/>
    </source>
</evidence>
<comment type="subcellular location">
    <subcellularLocation>
        <location evidence="1">Membrane</location>
        <topology evidence="1">Multi-pass membrane protein</topology>
    </subcellularLocation>
</comment>
<dbReference type="InterPro" id="IPR002810">
    <property type="entry name" value="NfeD-like_C"/>
</dbReference>
<protein>
    <submittedName>
        <fullName evidence="8">Uncharacterized protein</fullName>
    </submittedName>
</protein>
<feature type="non-terminal residue" evidence="8">
    <location>
        <position position="1"/>
    </location>
</feature>
<feature type="domain" description="NfeD integral membrane" evidence="7">
    <location>
        <begin position="2"/>
        <end position="129"/>
    </location>
</feature>
<dbReference type="PANTHER" id="PTHR33507:SF3">
    <property type="entry name" value="INNER MEMBRANE PROTEIN YBBJ"/>
    <property type="match status" value="1"/>
</dbReference>
<feature type="transmembrane region" description="Helical" evidence="5">
    <location>
        <begin position="75"/>
        <end position="96"/>
    </location>
</feature>
<gene>
    <name evidence="8" type="ORF">LCGC14_3043380</name>
</gene>
<evidence type="ECO:0000256" key="1">
    <source>
        <dbReference type="ARBA" id="ARBA00004141"/>
    </source>
</evidence>
<dbReference type="GO" id="GO:0005886">
    <property type="term" value="C:plasma membrane"/>
    <property type="evidence" value="ECO:0007669"/>
    <property type="project" value="TreeGrafter"/>
</dbReference>
<feature type="transmembrane region" description="Helical" evidence="5">
    <location>
        <begin position="50"/>
        <end position="69"/>
    </location>
</feature>
<dbReference type="Pfam" id="PF01957">
    <property type="entry name" value="NfeD"/>
    <property type="match status" value="1"/>
</dbReference>
<evidence type="ECO:0000313" key="8">
    <source>
        <dbReference type="EMBL" id="KKK58543.1"/>
    </source>
</evidence>
<dbReference type="InterPro" id="IPR056739">
    <property type="entry name" value="NfeD_membrane"/>
</dbReference>
<accession>A0A0F8WPF3</accession>
<evidence type="ECO:0000256" key="4">
    <source>
        <dbReference type="ARBA" id="ARBA00023136"/>
    </source>
</evidence>
<comment type="caution">
    <text evidence="8">The sequence shown here is derived from an EMBL/GenBank/DDBJ whole genome shotgun (WGS) entry which is preliminary data.</text>
</comment>
<evidence type="ECO:0000256" key="3">
    <source>
        <dbReference type="ARBA" id="ARBA00022989"/>
    </source>
</evidence>
<evidence type="ECO:0000259" key="6">
    <source>
        <dbReference type="Pfam" id="PF01957"/>
    </source>
</evidence>
<feature type="transmembrane region" description="Helical" evidence="5">
    <location>
        <begin position="23"/>
        <end position="43"/>
    </location>
</feature>
<dbReference type="Gene3D" id="2.40.50.140">
    <property type="entry name" value="Nucleic acid-binding proteins"/>
    <property type="match status" value="1"/>
</dbReference>
<dbReference type="Pfam" id="PF24961">
    <property type="entry name" value="NfeD_membrane"/>
    <property type="match status" value="1"/>
</dbReference>
<keyword evidence="3 5" id="KW-1133">Transmembrane helix</keyword>
<proteinExistence type="predicted"/>
<reference evidence="8" key="1">
    <citation type="journal article" date="2015" name="Nature">
        <title>Complex archaea that bridge the gap between prokaryotes and eukaryotes.</title>
        <authorList>
            <person name="Spang A."/>
            <person name="Saw J.H."/>
            <person name="Jorgensen S.L."/>
            <person name="Zaremba-Niedzwiedzka K."/>
            <person name="Martijn J."/>
            <person name="Lind A.E."/>
            <person name="van Eijk R."/>
            <person name="Schleper C."/>
            <person name="Guy L."/>
            <person name="Ettema T.J."/>
        </authorList>
    </citation>
    <scope>NUCLEOTIDE SEQUENCE</scope>
</reference>
<dbReference type="PANTHER" id="PTHR33507">
    <property type="entry name" value="INNER MEMBRANE PROTEIN YBBJ"/>
    <property type="match status" value="1"/>
</dbReference>
<feature type="domain" description="NfeD-like C-terminal" evidence="6">
    <location>
        <begin position="162"/>
        <end position="207"/>
    </location>
</feature>
<dbReference type="AlphaFoldDB" id="A0A0F8WPF3"/>
<dbReference type="EMBL" id="LAZR01063926">
    <property type="protein sequence ID" value="KKK58543.1"/>
    <property type="molecule type" value="Genomic_DNA"/>
</dbReference>
<organism evidence="8">
    <name type="scientific">marine sediment metagenome</name>
    <dbReference type="NCBI Taxonomy" id="412755"/>
    <lineage>
        <taxon>unclassified sequences</taxon>
        <taxon>metagenomes</taxon>
        <taxon>ecological metagenomes</taxon>
    </lineage>
</organism>
<sequence length="223" mass="24275">VVSGILIMVLVGGIYFELQSPGIGFPLAAALLAAILYFAPLYLEGLAQNWELLIFIVGLILIGVEMFAIPGFGIAGLAGILLVVTGLTMAMVDNIVFDFEWNIAFSEVVKKFVIVIGSMFLSIILSLYLGKQLFTNKAFAGLSLDRELNTDDGFLAVESEQKELIGKKGIAESVLRPSGKVLIDDEIYDAVSEYGFINKNEKVKVLRYLHGQLYVIKDEGSGD</sequence>